<evidence type="ECO:0000256" key="1">
    <source>
        <dbReference type="SAM" id="MobiDB-lite"/>
    </source>
</evidence>
<dbReference type="EMBL" id="BOOZ01000013">
    <property type="protein sequence ID" value="GIJ09432.1"/>
    <property type="molecule type" value="Genomic_DNA"/>
</dbReference>
<organism evidence="2 3">
    <name type="scientific">Micromonospora andamanensis</name>
    <dbReference type="NCBI Taxonomy" id="1287068"/>
    <lineage>
        <taxon>Bacteria</taxon>
        <taxon>Bacillati</taxon>
        <taxon>Actinomycetota</taxon>
        <taxon>Actinomycetes</taxon>
        <taxon>Micromonosporales</taxon>
        <taxon>Micromonosporaceae</taxon>
        <taxon>Micromonospora</taxon>
    </lineage>
</organism>
<comment type="caution">
    <text evidence="2">The sequence shown here is derived from an EMBL/GenBank/DDBJ whole genome shotgun (WGS) entry which is preliminary data.</text>
</comment>
<keyword evidence="3" id="KW-1185">Reference proteome</keyword>
<gene>
    <name evidence="2" type="ORF">Van01_26460</name>
</gene>
<dbReference type="Proteomes" id="UP000647017">
    <property type="component" value="Unassembled WGS sequence"/>
</dbReference>
<feature type="region of interest" description="Disordered" evidence="1">
    <location>
        <begin position="1"/>
        <end position="30"/>
    </location>
</feature>
<name>A0ABQ4HUY9_9ACTN</name>
<accession>A0ABQ4HUY9</accession>
<proteinExistence type="predicted"/>
<feature type="region of interest" description="Disordered" evidence="1">
    <location>
        <begin position="43"/>
        <end position="64"/>
    </location>
</feature>
<protein>
    <submittedName>
        <fullName evidence="2">Uncharacterized protein</fullName>
    </submittedName>
</protein>
<evidence type="ECO:0000313" key="3">
    <source>
        <dbReference type="Proteomes" id="UP000647017"/>
    </source>
</evidence>
<evidence type="ECO:0000313" key="2">
    <source>
        <dbReference type="EMBL" id="GIJ09432.1"/>
    </source>
</evidence>
<feature type="compositionally biased region" description="Basic and acidic residues" evidence="1">
    <location>
        <begin position="1"/>
        <end position="20"/>
    </location>
</feature>
<reference evidence="2 3" key="1">
    <citation type="submission" date="2021-01" db="EMBL/GenBank/DDBJ databases">
        <title>Whole genome shotgun sequence of Verrucosispora andamanensis NBRC 109075.</title>
        <authorList>
            <person name="Komaki H."/>
            <person name="Tamura T."/>
        </authorList>
    </citation>
    <scope>NUCLEOTIDE SEQUENCE [LARGE SCALE GENOMIC DNA]</scope>
    <source>
        <strain evidence="2 3">NBRC 109075</strain>
    </source>
</reference>
<sequence length="64" mass="6531">MAAMPEVRDTRVAARARDSVRPPPATNAPSTTLARVDRAAAAVDPPICPDRPGIAPGAAVTTRG</sequence>